<proteinExistence type="predicted"/>
<accession>A0A1J5SP84</accession>
<reference evidence="2 3" key="1">
    <citation type="submission" date="2016-08" db="EMBL/GenBank/DDBJ databases">
        <title>New Insights into Marine Group III Euryarchaeota, from dark to light.</title>
        <authorList>
            <person name="Haro-Moreno J.M."/>
            <person name="Rodriguez-Valera F."/>
            <person name="Lopez-Garcia P."/>
            <person name="Moreira D."/>
            <person name="Martin-Cuadrado A.B."/>
        </authorList>
    </citation>
    <scope>NUCLEOTIDE SEQUENCE [LARGE SCALE GENOMIC DNA]</scope>
    <source>
        <strain evidence="2">CG-Bathy2</strain>
    </source>
</reference>
<organism evidence="2 3">
    <name type="scientific">Marine Group III euryarchaeote CG-Bathy2</name>
    <dbReference type="NCBI Taxonomy" id="1889002"/>
    <lineage>
        <taxon>Archaea</taxon>
        <taxon>Methanobacteriati</taxon>
        <taxon>Thermoplasmatota</taxon>
        <taxon>Thermoplasmata</taxon>
        <taxon>Candidatus Thermoprofundales</taxon>
    </lineage>
</organism>
<dbReference type="EMBL" id="MIYT01000014">
    <property type="protein sequence ID" value="OIR10263.1"/>
    <property type="molecule type" value="Genomic_DNA"/>
</dbReference>
<dbReference type="Proteomes" id="UP000182853">
    <property type="component" value="Unassembled WGS sequence"/>
</dbReference>
<gene>
    <name evidence="2" type="ORF">BEU05_01810</name>
</gene>
<dbReference type="AlphaFoldDB" id="A0A1J5SP84"/>
<feature type="compositionally biased region" description="Basic and acidic residues" evidence="1">
    <location>
        <begin position="1"/>
        <end position="18"/>
    </location>
</feature>
<evidence type="ECO:0000313" key="2">
    <source>
        <dbReference type="EMBL" id="OIR10263.1"/>
    </source>
</evidence>
<evidence type="ECO:0000313" key="3">
    <source>
        <dbReference type="Proteomes" id="UP000182853"/>
    </source>
</evidence>
<comment type="caution">
    <text evidence="2">The sequence shown here is derived from an EMBL/GenBank/DDBJ whole genome shotgun (WGS) entry which is preliminary data.</text>
</comment>
<protein>
    <submittedName>
        <fullName evidence="2">Uncharacterized protein</fullName>
    </submittedName>
</protein>
<sequence>MSGSEKERQFEKLWKGETPKGVNPQKRTAFRSRMKADCQQLGLRFSKINSRRIYLGELAEDDADVTRVGEVRVRHPERRHLRGV</sequence>
<evidence type="ECO:0000256" key="1">
    <source>
        <dbReference type="SAM" id="MobiDB-lite"/>
    </source>
</evidence>
<feature type="region of interest" description="Disordered" evidence="1">
    <location>
        <begin position="1"/>
        <end position="33"/>
    </location>
</feature>
<name>A0A1J5SP84_9ARCH</name>